<dbReference type="PANTHER" id="PTHR30121:SF12">
    <property type="entry name" value="TYPE IV SECRETION SYSTEM PROTEIN CAGE"/>
    <property type="match status" value="1"/>
</dbReference>
<dbReference type="Pfam" id="PF03135">
    <property type="entry name" value="CagE_TrbE_VirB"/>
    <property type="match status" value="1"/>
</dbReference>
<accession>A0ABX0LAY4</accession>
<dbReference type="CDD" id="cd01127">
    <property type="entry name" value="TrwB_TraG_TraD_VirD4"/>
    <property type="match status" value="1"/>
</dbReference>
<protein>
    <submittedName>
        <fullName evidence="5">Type IV secretion system protein VirB4</fullName>
    </submittedName>
</protein>
<evidence type="ECO:0000256" key="1">
    <source>
        <dbReference type="ARBA" id="ARBA00006512"/>
    </source>
</evidence>
<name>A0ABX0LAY4_9NEIS</name>
<evidence type="ECO:0000256" key="2">
    <source>
        <dbReference type="ARBA" id="ARBA00022741"/>
    </source>
</evidence>
<evidence type="ECO:0000313" key="6">
    <source>
        <dbReference type="Proteomes" id="UP001515641"/>
    </source>
</evidence>
<organism evidence="5 6">
    <name type="scientific">Chromobacterium fluminis</name>
    <dbReference type="NCBI Taxonomy" id="3044269"/>
    <lineage>
        <taxon>Bacteria</taxon>
        <taxon>Pseudomonadati</taxon>
        <taxon>Pseudomonadota</taxon>
        <taxon>Betaproteobacteria</taxon>
        <taxon>Neisseriales</taxon>
        <taxon>Chromobacteriaceae</taxon>
        <taxon>Chromobacterium</taxon>
    </lineage>
</organism>
<dbReference type="InterPro" id="IPR051162">
    <property type="entry name" value="T4SS_component"/>
</dbReference>
<dbReference type="Proteomes" id="UP001515641">
    <property type="component" value="Unassembled WGS sequence"/>
</dbReference>
<keyword evidence="2" id="KW-0547">Nucleotide-binding</keyword>
<evidence type="ECO:0000259" key="4">
    <source>
        <dbReference type="Pfam" id="PF03135"/>
    </source>
</evidence>
<dbReference type="InterPro" id="IPR027417">
    <property type="entry name" value="P-loop_NTPase"/>
</dbReference>
<gene>
    <name evidence="5" type="ORF">HA052_04915</name>
</gene>
<sequence>MLDLKSRTKKYQEERSLSELLPWLCEFGDNLTLDKDGAMLACYELEGVDAEGRTQIDIDTYARQAELGFREMGAQATVWSIAHRRKTKVYLDGAHFTDSISQFVDAEWKEALEESQQYENKHYVCLLLSPNTGTYGYFDRVGQLQKQGLTMPKALIEAARSMLDKNSSFLYEAEQLQSSVEVMNRYLGMLETGLAEFNINRLKGDALRRFLHDCCSPASEGQDVKSSRVSTYLDTYLADNQLSVFKDALHFSHVGDRWVAALSIKDWPAATMPGAIDSILSIPGEITVSQIFRFVDDSEAEAFITKAEKHHRSQVKSLTTLVREQFTKQESDQVNTGKLELADDAGDALRELTAERKRYGYFNLTVLCYGDTRTELEECVQMTAQALKNCQYISIRERTHLQSAWAGTIPGQWGALVRWHFVNTANLADLAQFRTFLTGPRQNNHLTEEMGSHHPSVTVLPTELATPYFFNFHVGDLGHSFVIGPSGNGKSVFTNFLVSQFRKYPKSNVYIFDKDYSCLIPTTLQGGRFIDLLGSNNFELRLNPLRFLDSEKNWAWIKSWVEILLSFRNIELTSDDDELIWEAIKRTADLPRTQWRLLTLVDFLDERLAKELRIWVEGGQYARYFDNVDDDFQLSDFVAIEMGGLFDTPTLAVAFLEYAFYSILLRLDGTPTLIEIEEFRFMLTFPHFVKKIQDWLTTFRKKNALVVFATQSLDELAKSTIFATIIDNMPTRIYLPNPNALAHYNLYKSSFGLNDEQIERIRLGIPKRNYYIVQPNRSRMIDCVFPKSILAVMRSSADAINRFWKHQKSGNPDWKINYIEEICDA</sequence>
<dbReference type="PANTHER" id="PTHR30121">
    <property type="entry name" value="UNCHARACTERIZED PROTEIN YJGR-RELATED"/>
    <property type="match status" value="1"/>
</dbReference>
<proteinExistence type="inferred from homology"/>
<dbReference type="RefSeq" id="WP_166451042.1">
    <property type="nucleotide sequence ID" value="NZ_JAAOMA010000004.1"/>
</dbReference>
<dbReference type="InterPro" id="IPR018145">
    <property type="entry name" value="CagE_TrbE_VirB_cntrl_dom"/>
</dbReference>
<dbReference type="SUPFAM" id="SSF52540">
    <property type="entry name" value="P-loop containing nucleoside triphosphate hydrolases"/>
    <property type="match status" value="1"/>
</dbReference>
<dbReference type="EMBL" id="JAAOMA010000004">
    <property type="protein sequence ID" value="NHR04532.1"/>
    <property type="molecule type" value="Genomic_DNA"/>
</dbReference>
<evidence type="ECO:0000256" key="3">
    <source>
        <dbReference type="ARBA" id="ARBA00022840"/>
    </source>
</evidence>
<keyword evidence="6" id="KW-1185">Reference proteome</keyword>
<comment type="similarity">
    <text evidence="1">Belongs to the TrbE/VirB4 family.</text>
</comment>
<feature type="domain" description="CagE TrbE VirB component of type IV transporter system central" evidence="4">
    <location>
        <begin position="221"/>
        <end position="324"/>
    </location>
</feature>
<keyword evidence="3" id="KW-0067">ATP-binding</keyword>
<comment type="caution">
    <text evidence="5">The sequence shown here is derived from an EMBL/GenBank/DDBJ whole genome shotgun (WGS) entry which is preliminary data.</text>
</comment>
<evidence type="ECO:0000313" key="5">
    <source>
        <dbReference type="EMBL" id="NHR04532.1"/>
    </source>
</evidence>
<dbReference type="Gene3D" id="3.40.50.300">
    <property type="entry name" value="P-loop containing nucleotide triphosphate hydrolases"/>
    <property type="match status" value="1"/>
</dbReference>
<reference evidence="5 6" key="1">
    <citation type="submission" date="2020-03" db="EMBL/GenBank/DDBJ databases">
        <title>Draft genome sequence of environmentally isolated cultures.</title>
        <authorList>
            <person name="Wilson H.S."/>
            <person name="De Leon M.E."/>
        </authorList>
    </citation>
    <scope>NUCLEOTIDE SEQUENCE [LARGE SCALE GENOMIC DNA]</scope>
    <source>
        <strain evidence="5 6">HSC-31F16</strain>
    </source>
</reference>